<feature type="binding site" evidence="9">
    <location>
        <position position="222"/>
    </location>
    <ligand>
        <name>S-adenosyl-L-methionine</name>
        <dbReference type="ChEBI" id="CHEBI:59789"/>
    </ligand>
</feature>
<dbReference type="CDD" id="cd02440">
    <property type="entry name" value="AdoMet_MTases"/>
    <property type="match status" value="1"/>
</dbReference>
<evidence type="ECO:0000256" key="7">
    <source>
        <dbReference type="ARBA" id="ARBA00022691"/>
    </source>
</evidence>
<keyword evidence="5 9" id="KW-0489">Methyltransferase</keyword>
<gene>
    <name evidence="13" type="ORF">JG688_00015187</name>
</gene>
<comment type="similarity">
    <text evidence="2">Belongs to the RxLR effector family.</text>
</comment>
<evidence type="ECO:0000313" key="13">
    <source>
        <dbReference type="EMBL" id="KAG6948228.1"/>
    </source>
</evidence>
<evidence type="ECO:0000256" key="4">
    <source>
        <dbReference type="ARBA" id="ARBA00022552"/>
    </source>
</evidence>
<protein>
    <recommendedName>
        <fullName evidence="10">rRNA adenine N(6)-methyltransferase</fullName>
        <ecNumber evidence="10">2.1.1.-</ecNumber>
    </recommendedName>
</protein>
<evidence type="ECO:0000313" key="14">
    <source>
        <dbReference type="Proteomes" id="UP000709295"/>
    </source>
</evidence>
<dbReference type="EMBL" id="JAENGY010001590">
    <property type="protein sequence ID" value="KAG6948228.1"/>
    <property type="molecule type" value="Genomic_DNA"/>
</dbReference>
<comment type="caution">
    <text evidence="13">The sequence shown here is derived from an EMBL/GenBank/DDBJ whole genome shotgun (WGS) entry which is preliminary data.</text>
</comment>
<proteinExistence type="inferred from homology"/>
<feature type="signal peptide" evidence="11">
    <location>
        <begin position="1"/>
        <end position="27"/>
    </location>
</feature>
<dbReference type="Pfam" id="PF00398">
    <property type="entry name" value="RrnaAD"/>
    <property type="match status" value="1"/>
</dbReference>
<dbReference type="GO" id="GO:0003723">
    <property type="term" value="F:RNA binding"/>
    <property type="evidence" value="ECO:0007669"/>
    <property type="project" value="UniProtKB-UniRule"/>
</dbReference>
<keyword evidence="14" id="KW-1185">Reference proteome</keyword>
<evidence type="ECO:0000256" key="2">
    <source>
        <dbReference type="ARBA" id="ARBA00010400"/>
    </source>
</evidence>
<dbReference type="InterPro" id="IPR020598">
    <property type="entry name" value="rRNA_Ade_methylase_Trfase_N"/>
</dbReference>
<evidence type="ECO:0000256" key="8">
    <source>
        <dbReference type="ARBA" id="ARBA00022729"/>
    </source>
</evidence>
<dbReference type="Pfam" id="PF16810">
    <property type="entry name" value="RXLR"/>
    <property type="match status" value="1"/>
</dbReference>
<feature type="binding site" evidence="9">
    <location>
        <position position="272"/>
    </location>
    <ligand>
        <name>S-adenosyl-L-methionine</name>
        <dbReference type="ChEBI" id="CHEBI:59789"/>
    </ligand>
</feature>
<sequence>MKASASMRQARALAVLIAVTLLVACEAFSMDPASYKMSKVASPTSQVQRLLRTRHTTNNGNAESEERSLTIEDMMGMMKAMKSKDAYASELGITTKMDDFVNKHAPATSITLLAATNALSTADQTAISTSVGSKSLRSVKTVEKVDELASREKEQKERTEEFYHNLLNSKFFREKMFIKWRQDGVEKAQTLRLLDVDKKTAEKYLGIVDEGTPHLKRKLGQHLLVSDGILDQIVSASELSDTVRVLEIGPGTGNLTSALLQVSPKVQVHAVEFDPRMVEQLKLRFPAEIEAGSLVVEQSDFEDFRFVTDTDQEKNQEKNQEKTFDSCIANIPYQLSSIVVSRLSNYMHRFPTTFKCAVLLVQEEFALRLLAEPGNKNYSRLSANTALVADVTSVVKVPREHFLPPPKVDSRVIKLVPRAASTPALPSDDELFFQKFDALLRLCFERKNKTLRALLLAKTARSQYVLKEDTLAEGQDKHQAVTERVEAALEASGLTSNRAVKISVAEFMKLMQGLHERGIDLRPSITRHFRD</sequence>
<accession>A0A8J5IIA8</accession>
<feature type="binding site" evidence="9">
    <location>
        <position position="249"/>
    </location>
    <ligand>
        <name>S-adenosyl-L-methionine</name>
        <dbReference type="ChEBI" id="CHEBI:59789"/>
    </ligand>
</feature>
<dbReference type="PROSITE" id="PS51257">
    <property type="entry name" value="PROKAR_LIPOPROTEIN"/>
    <property type="match status" value="1"/>
</dbReference>
<evidence type="ECO:0000256" key="3">
    <source>
        <dbReference type="ARBA" id="ARBA00022525"/>
    </source>
</evidence>
<dbReference type="InterPro" id="IPR040691">
    <property type="entry name" value="PexRD2_WYL"/>
</dbReference>
<dbReference type="EC" id="2.1.1.-" evidence="10"/>
<name>A0A8J5IIA8_9STRA</name>
<dbReference type="Pfam" id="PF18488">
    <property type="entry name" value="WYL_3"/>
    <property type="match status" value="1"/>
</dbReference>
<evidence type="ECO:0000256" key="11">
    <source>
        <dbReference type="SAM" id="SignalP"/>
    </source>
</evidence>
<reference evidence="13" key="1">
    <citation type="submission" date="2021-01" db="EMBL/GenBank/DDBJ databases">
        <title>Phytophthora aleatoria, a newly-described species from Pinus radiata is distinct from Phytophthora cactorum isolates based on comparative genomics.</title>
        <authorList>
            <person name="Mcdougal R."/>
            <person name="Panda P."/>
            <person name="Williams N."/>
            <person name="Studholme D.J."/>
        </authorList>
    </citation>
    <scope>NUCLEOTIDE SEQUENCE</scope>
    <source>
        <strain evidence="13">NZFS 4037</strain>
    </source>
</reference>
<evidence type="ECO:0000256" key="9">
    <source>
        <dbReference type="PROSITE-ProRule" id="PRU01026"/>
    </source>
</evidence>
<dbReference type="PANTHER" id="PTHR11727">
    <property type="entry name" value="DIMETHYLADENOSINE TRANSFERASE"/>
    <property type="match status" value="1"/>
</dbReference>
<feature type="chain" id="PRO_5035226497" description="rRNA adenine N(6)-methyltransferase" evidence="11">
    <location>
        <begin position="28"/>
        <end position="531"/>
    </location>
</feature>
<keyword evidence="6 9" id="KW-0808">Transferase</keyword>
<dbReference type="GO" id="GO:0000179">
    <property type="term" value="F:rRNA (adenine-N6,N6-)-dimethyltransferase activity"/>
    <property type="evidence" value="ECO:0007669"/>
    <property type="project" value="UniProtKB-UniRule"/>
</dbReference>
<dbReference type="PROSITE" id="PS51689">
    <property type="entry name" value="SAM_RNA_A_N6_MT"/>
    <property type="match status" value="1"/>
</dbReference>
<organism evidence="13 14">
    <name type="scientific">Phytophthora aleatoria</name>
    <dbReference type="NCBI Taxonomy" id="2496075"/>
    <lineage>
        <taxon>Eukaryota</taxon>
        <taxon>Sar</taxon>
        <taxon>Stramenopiles</taxon>
        <taxon>Oomycota</taxon>
        <taxon>Peronosporomycetes</taxon>
        <taxon>Peronosporales</taxon>
        <taxon>Peronosporaceae</taxon>
        <taxon>Phytophthora</taxon>
    </lineage>
</organism>
<evidence type="ECO:0000256" key="1">
    <source>
        <dbReference type="ARBA" id="ARBA00004613"/>
    </source>
</evidence>
<comment type="subcellular location">
    <subcellularLocation>
        <location evidence="1">Secreted</location>
    </subcellularLocation>
</comment>
<dbReference type="InterPro" id="IPR001737">
    <property type="entry name" value="KsgA/Erm"/>
</dbReference>
<evidence type="ECO:0000256" key="6">
    <source>
        <dbReference type="ARBA" id="ARBA00022679"/>
    </source>
</evidence>
<dbReference type="InterPro" id="IPR020596">
    <property type="entry name" value="rRNA_Ade_Mease_Trfase_CS"/>
</dbReference>
<feature type="domain" description="Ribosomal RNA adenine methylase transferase N-terminal" evidence="12">
    <location>
        <begin position="229"/>
        <end position="419"/>
    </location>
</feature>
<dbReference type="PROSITE" id="PS01131">
    <property type="entry name" value="RRNA_A_DIMETH"/>
    <property type="match status" value="1"/>
</dbReference>
<evidence type="ECO:0000259" key="12">
    <source>
        <dbReference type="SMART" id="SM00650"/>
    </source>
</evidence>
<dbReference type="InterPro" id="IPR031825">
    <property type="entry name" value="RXLR"/>
</dbReference>
<dbReference type="Proteomes" id="UP000709295">
    <property type="component" value="Unassembled WGS sequence"/>
</dbReference>
<dbReference type="InterPro" id="IPR011530">
    <property type="entry name" value="rRNA_adenine_dimethylase"/>
</dbReference>
<keyword evidence="3" id="KW-0964">Secreted</keyword>
<dbReference type="PANTHER" id="PTHR11727:SF7">
    <property type="entry name" value="DIMETHYLADENOSINE TRANSFERASE-RELATED"/>
    <property type="match status" value="1"/>
</dbReference>
<keyword evidence="7 9" id="KW-0949">S-adenosyl-L-methionine</keyword>
<feature type="binding site" evidence="9">
    <location>
        <position position="330"/>
    </location>
    <ligand>
        <name>S-adenosyl-L-methionine</name>
        <dbReference type="ChEBI" id="CHEBI:59789"/>
    </ligand>
</feature>
<dbReference type="NCBIfam" id="TIGR00755">
    <property type="entry name" value="ksgA"/>
    <property type="match status" value="1"/>
</dbReference>
<keyword evidence="9" id="KW-0694">RNA-binding</keyword>
<dbReference type="SMART" id="SM00650">
    <property type="entry name" value="rADc"/>
    <property type="match status" value="1"/>
</dbReference>
<keyword evidence="8 11" id="KW-0732">Signal</keyword>
<feature type="binding site" evidence="9">
    <location>
        <position position="300"/>
    </location>
    <ligand>
        <name>S-adenosyl-L-methionine</name>
        <dbReference type="ChEBI" id="CHEBI:59789"/>
    </ligand>
</feature>
<feature type="binding site" evidence="9">
    <location>
        <position position="224"/>
    </location>
    <ligand>
        <name>S-adenosyl-L-methionine</name>
        <dbReference type="ChEBI" id="CHEBI:59789"/>
    </ligand>
</feature>
<evidence type="ECO:0000256" key="10">
    <source>
        <dbReference type="RuleBase" id="RU362106"/>
    </source>
</evidence>
<comment type="similarity">
    <text evidence="9 10">Belongs to the class I-like SAM-binding methyltransferase superfamily. rRNA adenine N(6)-methyltransferase family.</text>
</comment>
<dbReference type="AlphaFoldDB" id="A0A8J5IIA8"/>
<keyword evidence="4 10" id="KW-0698">rRNA processing</keyword>
<evidence type="ECO:0000256" key="5">
    <source>
        <dbReference type="ARBA" id="ARBA00022603"/>
    </source>
</evidence>